<feature type="domain" description="C2H2-type" evidence="6">
    <location>
        <begin position="138"/>
        <end position="162"/>
    </location>
</feature>
<dbReference type="InterPro" id="IPR022755">
    <property type="entry name" value="Znf_C2H2_jaz"/>
</dbReference>
<evidence type="ECO:0000313" key="8">
    <source>
        <dbReference type="Proteomes" id="UP000250140"/>
    </source>
</evidence>
<keyword evidence="4" id="KW-0862">Zinc</keyword>
<name>A0A8E2FDB1_9PEZI</name>
<keyword evidence="3 5" id="KW-0863">Zinc-finger</keyword>
<evidence type="ECO:0000256" key="1">
    <source>
        <dbReference type="ARBA" id="ARBA00022723"/>
    </source>
</evidence>
<dbReference type="OrthoDB" id="6077919at2759"/>
<proteinExistence type="predicted"/>
<evidence type="ECO:0000313" key="7">
    <source>
        <dbReference type="EMBL" id="OCL14353.1"/>
    </source>
</evidence>
<dbReference type="PROSITE" id="PS00028">
    <property type="entry name" value="ZINC_FINGER_C2H2_1"/>
    <property type="match status" value="4"/>
</dbReference>
<keyword evidence="2" id="KW-0677">Repeat</keyword>
<evidence type="ECO:0000256" key="3">
    <source>
        <dbReference type="ARBA" id="ARBA00022771"/>
    </source>
</evidence>
<protein>
    <recommendedName>
        <fullName evidence="6">C2H2-type domain-containing protein</fullName>
    </recommendedName>
</protein>
<accession>A0A8E2FDB1</accession>
<evidence type="ECO:0000259" key="6">
    <source>
        <dbReference type="PROSITE" id="PS50157"/>
    </source>
</evidence>
<dbReference type="SMART" id="SM00355">
    <property type="entry name" value="ZnF_C2H2"/>
    <property type="match status" value="6"/>
</dbReference>
<dbReference type="PANTHER" id="PTHR24379">
    <property type="entry name" value="KRAB AND ZINC FINGER DOMAIN-CONTAINING"/>
    <property type="match status" value="1"/>
</dbReference>
<dbReference type="EMBL" id="KV748583">
    <property type="protein sequence ID" value="OCL14353.1"/>
    <property type="molecule type" value="Genomic_DNA"/>
</dbReference>
<dbReference type="SUPFAM" id="SSF57667">
    <property type="entry name" value="beta-beta-alpha zinc fingers"/>
    <property type="match status" value="3"/>
</dbReference>
<dbReference type="InterPro" id="IPR013087">
    <property type="entry name" value="Znf_C2H2_type"/>
</dbReference>
<evidence type="ECO:0000256" key="5">
    <source>
        <dbReference type="PROSITE-ProRule" id="PRU00042"/>
    </source>
</evidence>
<dbReference type="Gene3D" id="3.30.160.60">
    <property type="entry name" value="Classic Zinc Finger"/>
    <property type="match status" value="3"/>
</dbReference>
<feature type="domain" description="C2H2-type" evidence="6">
    <location>
        <begin position="51"/>
        <end position="80"/>
    </location>
</feature>
<dbReference type="InterPro" id="IPR036236">
    <property type="entry name" value="Znf_C2H2_sf"/>
</dbReference>
<dbReference type="Pfam" id="PF12171">
    <property type="entry name" value="zf-C2H2_jaz"/>
    <property type="match status" value="2"/>
</dbReference>
<evidence type="ECO:0000256" key="2">
    <source>
        <dbReference type="ARBA" id="ARBA00022737"/>
    </source>
</evidence>
<organism evidence="7 8">
    <name type="scientific">Glonium stellatum</name>
    <dbReference type="NCBI Taxonomy" id="574774"/>
    <lineage>
        <taxon>Eukaryota</taxon>
        <taxon>Fungi</taxon>
        <taxon>Dikarya</taxon>
        <taxon>Ascomycota</taxon>
        <taxon>Pezizomycotina</taxon>
        <taxon>Dothideomycetes</taxon>
        <taxon>Pleosporomycetidae</taxon>
        <taxon>Gloniales</taxon>
        <taxon>Gloniaceae</taxon>
        <taxon>Glonium</taxon>
    </lineage>
</organism>
<gene>
    <name evidence="7" type="ORF">AOQ84DRAFT_331199</name>
</gene>
<reference evidence="7 8" key="1">
    <citation type="journal article" date="2016" name="Nat. Commun.">
        <title>Ectomycorrhizal ecology is imprinted in the genome of the dominant symbiotic fungus Cenococcum geophilum.</title>
        <authorList>
            <consortium name="DOE Joint Genome Institute"/>
            <person name="Peter M."/>
            <person name="Kohler A."/>
            <person name="Ohm R.A."/>
            <person name="Kuo A."/>
            <person name="Krutzmann J."/>
            <person name="Morin E."/>
            <person name="Arend M."/>
            <person name="Barry K.W."/>
            <person name="Binder M."/>
            <person name="Choi C."/>
            <person name="Clum A."/>
            <person name="Copeland A."/>
            <person name="Grisel N."/>
            <person name="Haridas S."/>
            <person name="Kipfer T."/>
            <person name="LaButti K."/>
            <person name="Lindquist E."/>
            <person name="Lipzen A."/>
            <person name="Maire R."/>
            <person name="Meier B."/>
            <person name="Mihaltcheva S."/>
            <person name="Molinier V."/>
            <person name="Murat C."/>
            <person name="Poggeler S."/>
            <person name="Quandt C.A."/>
            <person name="Sperisen C."/>
            <person name="Tritt A."/>
            <person name="Tisserant E."/>
            <person name="Crous P.W."/>
            <person name="Henrissat B."/>
            <person name="Nehls U."/>
            <person name="Egli S."/>
            <person name="Spatafora J.W."/>
            <person name="Grigoriev I.V."/>
            <person name="Martin F.M."/>
        </authorList>
    </citation>
    <scope>NUCLEOTIDE SEQUENCE [LARGE SCALE GENOMIC DNA]</scope>
    <source>
        <strain evidence="7 8">CBS 207.34</strain>
    </source>
</reference>
<keyword evidence="8" id="KW-1185">Reference proteome</keyword>
<dbReference type="PANTHER" id="PTHR24379:SF121">
    <property type="entry name" value="C2H2-TYPE DOMAIN-CONTAINING PROTEIN"/>
    <property type="match status" value="1"/>
</dbReference>
<dbReference type="Proteomes" id="UP000250140">
    <property type="component" value="Unassembled WGS sequence"/>
</dbReference>
<keyword evidence="1" id="KW-0479">Metal-binding</keyword>
<evidence type="ECO:0000256" key="4">
    <source>
        <dbReference type="ARBA" id="ARBA00022833"/>
    </source>
</evidence>
<dbReference type="AlphaFoldDB" id="A0A8E2FDB1"/>
<feature type="domain" description="C2H2-type" evidence="6">
    <location>
        <begin position="104"/>
        <end position="133"/>
    </location>
</feature>
<dbReference type="GO" id="GO:0008270">
    <property type="term" value="F:zinc ion binding"/>
    <property type="evidence" value="ECO:0007669"/>
    <property type="project" value="UniProtKB-KW"/>
</dbReference>
<sequence length="380" mass="42172">MPGCSCGSKFATAHALSQHQRAKKHHFCNQCNRIFATLSGLKQHKVALHSWACGSCNEKFSTSQMLGRHQRATGHCYCRDCNRAFVSNDALRQHLLSSLHASQFHCCDCDRDFINQTALEQHLANKVHRPVRRRTHNRACMECDREFKTEQALEQHRASLVHRPLSDIKCVGRKGGRKGCQRSFSSPSALLHHLESGACCSGVTRQKLTAAIQRYDIDRIISTSSGVTTPTTDSDGGVVFTPLSSSSWSGLLSSPILTPRSSRSGSPALSRPMPLSMTCPLCPATRHRFRTLESLQQHLYSPAHAPQIFHCPISFFPAFSNMYIRDDSSGMRKSFSTLSGLAQHLESGACEGGMVTLRKAAEYIESRLRSMGMKKINLLI</sequence>
<dbReference type="PROSITE" id="PS50157">
    <property type="entry name" value="ZINC_FINGER_C2H2_2"/>
    <property type="match status" value="4"/>
</dbReference>
<dbReference type="Pfam" id="PF00096">
    <property type="entry name" value="zf-C2H2"/>
    <property type="match status" value="1"/>
</dbReference>
<feature type="domain" description="C2H2-type" evidence="6">
    <location>
        <begin position="26"/>
        <end position="50"/>
    </location>
</feature>